<dbReference type="PANTHER" id="PTHR39569:SF1">
    <property type="entry name" value="INORGANIC TRIPHOSPHATASE"/>
    <property type="match status" value="1"/>
</dbReference>
<accession>A0ABP9S732</accession>
<dbReference type="PROSITE" id="PS51707">
    <property type="entry name" value="CYTH"/>
    <property type="match status" value="1"/>
</dbReference>
<dbReference type="SUPFAM" id="SSF55154">
    <property type="entry name" value="CYTH-like phosphatases"/>
    <property type="match status" value="1"/>
</dbReference>
<dbReference type="Gene3D" id="2.40.320.10">
    <property type="entry name" value="Hypothetical Protein Pfu-838710-001"/>
    <property type="match status" value="1"/>
</dbReference>
<evidence type="ECO:0000313" key="2">
    <source>
        <dbReference type="EMBL" id="GAA5192219.1"/>
    </source>
</evidence>
<evidence type="ECO:0000313" key="3">
    <source>
        <dbReference type="Proteomes" id="UP001501600"/>
    </source>
</evidence>
<evidence type="ECO:0000259" key="1">
    <source>
        <dbReference type="PROSITE" id="PS51707"/>
    </source>
</evidence>
<dbReference type="CDD" id="cd07756">
    <property type="entry name" value="CYTH-like_Pase_CHAD"/>
    <property type="match status" value="1"/>
</dbReference>
<feature type="domain" description="CYTH" evidence="1">
    <location>
        <begin position="1"/>
        <end position="200"/>
    </location>
</feature>
<dbReference type="Proteomes" id="UP001501600">
    <property type="component" value="Unassembled WGS sequence"/>
</dbReference>
<dbReference type="InterPro" id="IPR023577">
    <property type="entry name" value="CYTH_domain"/>
</dbReference>
<reference evidence="3" key="1">
    <citation type="journal article" date="2019" name="Int. J. Syst. Evol. Microbiol.">
        <title>The Global Catalogue of Microorganisms (GCM) 10K type strain sequencing project: providing services to taxonomists for standard genome sequencing and annotation.</title>
        <authorList>
            <consortium name="The Broad Institute Genomics Platform"/>
            <consortium name="The Broad Institute Genome Sequencing Center for Infectious Disease"/>
            <person name="Wu L."/>
            <person name="Ma J."/>
        </authorList>
    </citation>
    <scope>NUCLEOTIDE SEQUENCE [LARGE SCALE GENOMIC DNA]</scope>
    <source>
        <strain evidence="3">JCM 18720</strain>
    </source>
</reference>
<sequence>MEIEVKLLLNPSSGLTSLSAIADLVSLDVIERKELGNRYFDTPDLALRRQDMGLRIRRSGAQREQTLKTQGQVTGGLHARPEYNAKASGEVPDLALFPDHLWSLSQRQGLQEGLRVQFETDFVRESACLDWDGARIELALDRGEVMAGEGREAIAELELELVTGEPTSLLSLAEVLMGRFSLRLGLDSKAARGYRLAGLSPMPTPLQDWPDSSAGRLQAWQRNEERVLAGEVAALAPLQRVLDEIAGLSPLPGDSTASVLTRQGLEAMMAQPRYGLGQLALLRQLLSES</sequence>
<dbReference type="InterPro" id="IPR039013">
    <property type="entry name" value="YgiF"/>
</dbReference>
<protein>
    <submittedName>
        <fullName evidence="2">CYTH domain-containing protein</fullName>
    </submittedName>
</protein>
<proteinExistence type="predicted"/>
<name>A0ABP9S732_9GAMM</name>
<dbReference type="InterPro" id="IPR033469">
    <property type="entry name" value="CYTH-like_dom_sf"/>
</dbReference>
<dbReference type="Pfam" id="PF01928">
    <property type="entry name" value="CYTH"/>
    <property type="match status" value="1"/>
</dbReference>
<gene>
    <name evidence="2" type="ORF">GCM10025772_20890</name>
</gene>
<organism evidence="2 3">
    <name type="scientific">Ferrimonas gelatinilytica</name>
    <dbReference type="NCBI Taxonomy" id="1255257"/>
    <lineage>
        <taxon>Bacteria</taxon>
        <taxon>Pseudomonadati</taxon>
        <taxon>Pseudomonadota</taxon>
        <taxon>Gammaproteobacteria</taxon>
        <taxon>Alteromonadales</taxon>
        <taxon>Ferrimonadaceae</taxon>
        <taxon>Ferrimonas</taxon>
    </lineage>
</organism>
<keyword evidence="3" id="KW-1185">Reference proteome</keyword>
<comment type="caution">
    <text evidence="2">The sequence shown here is derived from an EMBL/GenBank/DDBJ whole genome shotgun (WGS) entry which is preliminary data.</text>
</comment>
<dbReference type="SMART" id="SM01118">
    <property type="entry name" value="CYTH"/>
    <property type="match status" value="1"/>
</dbReference>
<dbReference type="EMBL" id="BAABLF010000013">
    <property type="protein sequence ID" value="GAA5192219.1"/>
    <property type="molecule type" value="Genomic_DNA"/>
</dbReference>
<dbReference type="PANTHER" id="PTHR39569">
    <property type="entry name" value="INORGANIC TRIPHOSPHATASE"/>
    <property type="match status" value="1"/>
</dbReference>